<evidence type="ECO:0000256" key="5">
    <source>
        <dbReference type="ARBA" id="ARBA00023136"/>
    </source>
</evidence>
<protein>
    <recommendedName>
        <fullName evidence="10">Major facilitator superfamily (MFS) profile domain-containing protein</fullName>
    </recommendedName>
</protein>
<feature type="transmembrane region" description="Helical" evidence="7">
    <location>
        <begin position="622"/>
        <end position="642"/>
    </location>
</feature>
<dbReference type="InterPro" id="IPR001958">
    <property type="entry name" value="Tet-R_TetA/multi-R_MdtG-like"/>
</dbReference>
<evidence type="ECO:0000256" key="1">
    <source>
        <dbReference type="ARBA" id="ARBA00004141"/>
    </source>
</evidence>
<feature type="transmembrane region" description="Helical" evidence="7">
    <location>
        <begin position="189"/>
        <end position="208"/>
    </location>
</feature>
<accession>H6BN32</accession>
<dbReference type="VEuPathDB" id="FungiDB:HMPREF1120_00373"/>
<dbReference type="RefSeq" id="XP_009152617.1">
    <property type="nucleotide sequence ID" value="XM_009154369.1"/>
</dbReference>
<dbReference type="OMA" id="RTIGPMV"/>
<dbReference type="eggNOG" id="KOG2615">
    <property type="taxonomic scope" value="Eukaryota"/>
</dbReference>
<dbReference type="Gene3D" id="1.20.1250.20">
    <property type="entry name" value="MFS general substrate transporter like domains"/>
    <property type="match status" value="2"/>
</dbReference>
<feature type="region of interest" description="Disordered" evidence="6">
    <location>
        <begin position="1"/>
        <end position="106"/>
    </location>
</feature>
<feature type="transmembrane region" description="Helical" evidence="7">
    <location>
        <begin position="300"/>
        <end position="322"/>
    </location>
</feature>
<dbReference type="GO" id="GO:0022857">
    <property type="term" value="F:transmembrane transporter activity"/>
    <property type="evidence" value="ECO:0007669"/>
    <property type="project" value="InterPro"/>
</dbReference>
<keyword evidence="5 7" id="KW-0472">Membrane</keyword>
<dbReference type="SUPFAM" id="SSF103473">
    <property type="entry name" value="MFS general substrate transporter"/>
    <property type="match status" value="1"/>
</dbReference>
<dbReference type="PANTHER" id="PTHR23504">
    <property type="entry name" value="MAJOR FACILITATOR SUPERFAMILY DOMAIN-CONTAINING PROTEIN 10"/>
    <property type="match status" value="1"/>
</dbReference>
<dbReference type="PANTHER" id="PTHR23504:SF6">
    <property type="entry name" value="MULTIDRUG TRANSPORTER, PUTATIVE (AFU_ORTHOLOGUE AFUA_4G08740)-RELATED"/>
    <property type="match status" value="1"/>
</dbReference>
<keyword evidence="3 7" id="KW-0812">Transmembrane</keyword>
<dbReference type="InterPro" id="IPR011701">
    <property type="entry name" value="MFS"/>
</dbReference>
<feature type="transmembrane region" description="Helical" evidence="7">
    <location>
        <begin position="548"/>
        <end position="567"/>
    </location>
</feature>
<dbReference type="EMBL" id="JH226130">
    <property type="protein sequence ID" value="EHY52156.1"/>
    <property type="molecule type" value="Genomic_DNA"/>
</dbReference>
<evidence type="ECO:0008006" key="10">
    <source>
        <dbReference type="Google" id="ProtNLM"/>
    </source>
</evidence>
<evidence type="ECO:0000256" key="7">
    <source>
        <dbReference type="SAM" id="Phobius"/>
    </source>
</evidence>
<reference evidence="8" key="1">
    <citation type="submission" date="2011-07" db="EMBL/GenBank/DDBJ databases">
        <title>The Genome Sequence of Exophiala (Wangiella) dermatitidis NIH/UT8656.</title>
        <authorList>
            <consortium name="The Broad Institute Genome Sequencing Platform"/>
            <person name="Cuomo C."/>
            <person name="Wang Z."/>
            <person name="Hunicke-Smith S."/>
            <person name="Szanislo P.J."/>
            <person name="Earl A."/>
            <person name="Young S.K."/>
            <person name="Zeng Q."/>
            <person name="Gargeya S."/>
            <person name="Fitzgerald M."/>
            <person name="Haas B."/>
            <person name="Abouelleil A."/>
            <person name="Alvarado L."/>
            <person name="Arachchi H.M."/>
            <person name="Berlin A."/>
            <person name="Brown A."/>
            <person name="Chapman S.B."/>
            <person name="Chen Z."/>
            <person name="Dunbar C."/>
            <person name="Freedman E."/>
            <person name="Gearin G."/>
            <person name="Gellesch M."/>
            <person name="Goldberg J."/>
            <person name="Griggs A."/>
            <person name="Gujja S."/>
            <person name="Heiman D."/>
            <person name="Howarth C."/>
            <person name="Larson L."/>
            <person name="Lui A."/>
            <person name="MacDonald P.J.P."/>
            <person name="Montmayeur A."/>
            <person name="Murphy C."/>
            <person name="Neiman D."/>
            <person name="Pearson M."/>
            <person name="Priest M."/>
            <person name="Roberts A."/>
            <person name="Saif S."/>
            <person name="Shea T."/>
            <person name="Shenoy N."/>
            <person name="Sisk P."/>
            <person name="Stolte C."/>
            <person name="Sykes S."/>
            <person name="Wortman J."/>
            <person name="Nusbaum C."/>
            <person name="Birren B."/>
        </authorList>
    </citation>
    <scope>NUCLEOTIDE SEQUENCE</scope>
    <source>
        <strain evidence="8">NIH/UT8656</strain>
    </source>
</reference>
<dbReference type="Proteomes" id="UP000007304">
    <property type="component" value="Unassembled WGS sequence"/>
</dbReference>
<evidence type="ECO:0000256" key="2">
    <source>
        <dbReference type="ARBA" id="ARBA00022448"/>
    </source>
</evidence>
<evidence type="ECO:0000256" key="6">
    <source>
        <dbReference type="SAM" id="MobiDB-lite"/>
    </source>
</evidence>
<dbReference type="OrthoDB" id="10262656at2759"/>
<evidence type="ECO:0000313" key="8">
    <source>
        <dbReference type="EMBL" id="EHY52156.1"/>
    </source>
</evidence>
<feature type="transmembrane region" description="Helical" evidence="7">
    <location>
        <begin position="214"/>
        <end position="234"/>
    </location>
</feature>
<dbReference type="Pfam" id="PF07690">
    <property type="entry name" value="MFS_1"/>
    <property type="match status" value="1"/>
</dbReference>
<organism evidence="8 9">
    <name type="scientific">Exophiala dermatitidis (strain ATCC 34100 / CBS 525.76 / NIH/UT8656)</name>
    <name type="common">Black yeast</name>
    <name type="synonym">Wangiella dermatitidis</name>
    <dbReference type="NCBI Taxonomy" id="858893"/>
    <lineage>
        <taxon>Eukaryota</taxon>
        <taxon>Fungi</taxon>
        <taxon>Dikarya</taxon>
        <taxon>Ascomycota</taxon>
        <taxon>Pezizomycotina</taxon>
        <taxon>Eurotiomycetes</taxon>
        <taxon>Chaetothyriomycetidae</taxon>
        <taxon>Chaetothyriales</taxon>
        <taxon>Herpotrichiellaceae</taxon>
        <taxon>Exophiala</taxon>
    </lineage>
</organism>
<feature type="region of interest" description="Disordered" evidence="6">
    <location>
        <begin position="382"/>
        <end position="428"/>
    </location>
</feature>
<proteinExistence type="predicted"/>
<evidence type="ECO:0000256" key="4">
    <source>
        <dbReference type="ARBA" id="ARBA00022989"/>
    </source>
</evidence>
<name>H6BN32_EXODN</name>
<keyword evidence="4 7" id="KW-1133">Transmembrane helix</keyword>
<feature type="compositionally biased region" description="Polar residues" evidence="6">
    <location>
        <begin position="404"/>
        <end position="428"/>
    </location>
</feature>
<keyword evidence="9" id="KW-1185">Reference proteome</keyword>
<feature type="transmembrane region" description="Helical" evidence="7">
    <location>
        <begin position="157"/>
        <end position="177"/>
    </location>
</feature>
<feature type="compositionally biased region" description="Low complexity" evidence="6">
    <location>
        <begin position="386"/>
        <end position="397"/>
    </location>
</feature>
<evidence type="ECO:0000313" key="9">
    <source>
        <dbReference type="Proteomes" id="UP000007304"/>
    </source>
</evidence>
<gene>
    <name evidence="8" type="ORF">HMPREF1120_00373</name>
</gene>
<sequence>MPSPLSEQRYDTDDQDVGEAADSSSGGGPGTSPGASSKGNAHMSPDKDGNVVPASRRPALRPNMSSPVRRPSFIDEEEEPIVPHPEPSSPSDDGPSKKAGADAPVTWTSLPKKGQLAILTIARLSEPLTERSLAAYMFYQLRFFDSSLPDSTITSQGGMLTASFAAAQFLTAVWWGRAADTPWIGRKRVLLVGLFGTCISCIGVGFSTSFAQALFFRACAGCLNGNVGVMRTMISEIIKEKKYQSRAFLLLPMCFNIGVVIGPILGGFLADPIDSFPGIFGPGSLIGGKDGVRWMKAFPYALPNVVSACFILTSALCVVLGLDETHPALRNRPDYGRRLGRYLVRLVFRRRTDVAGYQYEYTRLDNNDQLEDQVEMQAITTDEARGSAPGSSSSRVPQGGNPPAETNSSGITVGTTSKPPANTNSKTSPFRQIFTKNVLLTLLTHHLLALHVSAFNALIFLFLPAPRSSNSHAKLPFRFSGGLGLSSDRVGLATAIIGVLGFPLQILLYPSLNAKLGTLSSYRFFLPFSVVAYTAIPYLALIPNKPLLVWPALTVVLACQVLSRTFALPSATILVNNCTPHPSVLGTIHGVAQSVSSAARTVGPTLGGYLLGVGLAKDCVGAVWWGVAVVAVCNWCLLWVIYEGGGNGIDK</sequence>
<feature type="transmembrane region" description="Helical" evidence="7">
    <location>
        <begin position="438"/>
        <end position="463"/>
    </location>
</feature>
<dbReference type="HOGENOM" id="CLU_001265_54_5_1"/>
<dbReference type="GeneID" id="20305012"/>
<dbReference type="GO" id="GO:0016020">
    <property type="term" value="C:membrane"/>
    <property type="evidence" value="ECO:0007669"/>
    <property type="project" value="UniProtKB-SubCell"/>
</dbReference>
<dbReference type="AlphaFoldDB" id="H6BN32"/>
<comment type="subcellular location">
    <subcellularLocation>
        <location evidence="1">Membrane</location>
        <topology evidence="1">Multi-pass membrane protein</topology>
    </subcellularLocation>
</comment>
<dbReference type="InterPro" id="IPR036259">
    <property type="entry name" value="MFS_trans_sf"/>
</dbReference>
<feature type="transmembrane region" description="Helical" evidence="7">
    <location>
        <begin position="524"/>
        <end position="542"/>
    </location>
</feature>
<keyword evidence="2" id="KW-0813">Transport</keyword>
<feature type="transmembrane region" description="Helical" evidence="7">
    <location>
        <begin position="246"/>
        <end position="270"/>
    </location>
</feature>
<dbReference type="PRINTS" id="PR01035">
    <property type="entry name" value="TCRTETA"/>
</dbReference>
<evidence type="ECO:0000256" key="3">
    <source>
        <dbReference type="ARBA" id="ARBA00022692"/>
    </source>
</evidence>
<dbReference type="InParanoid" id="H6BN32"/>
<feature type="transmembrane region" description="Helical" evidence="7">
    <location>
        <begin position="490"/>
        <end position="512"/>
    </location>
</feature>